<dbReference type="Proteomes" id="UP001597393">
    <property type="component" value="Unassembled WGS sequence"/>
</dbReference>
<dbReference type="InterPro" id="IPR039447">
    <property type="entry name" value="UreH-like_TM_dom"/>
</dbReference>
<evidence type="ECO:0000259" key="2">
    <source>
        <dbReference type="Pfam" id="PF13386"/>
    </source>
</evidence>
<feature type="transmembrane region" description="Helical" evidence="1">
    <location>
        <begin position="76"/>
        <end position="98"/>
    </location>
</feature>
<dbReference type="RefSeq" id="WP_380868506.1">
    <property type="nucleotide sequence ID" value="NZ_JBHUMA010000006.1"/>
</dbReference>
<reference evidence="4" key="1">
    <citation type="journal article" date="2019" name="Int. J. Syst. Evol. Microbiol.">
        <title>The Global Catalogue of Microorganisms (GCM) 10K type strain sequencing project: providing services to taxonomists for standard genome sequencing and annotation.</title>
        <authorList>
            <consortium name="The Broad Institute Genomics Platform"/>
            <consortium name="The Broad Institute Genome Sequencing Center for Infectious Disease"/>
            <person name="Wu L."/>
            <person name="Ma J."/>
        </authorList>
    </citation>
    <scope>NUCLEOTIDE SEQUENCE [LARGE SCALE GENOMIC DNA]</scope>
    <source>
        <strain evidence="4">KCTC 42248</strain>
    </source>
</reference>
<evidence type="ECO:0000313" key="4">
    <source>
        <dbReference type="Proteomes" id="UP001597393"/>
    </source>
</evidence>
<dbReference type="EMBL" id="JBHUMA010000006">
    <property type="protein sequence ID" value="MFD2598524.1"/>
    <property type="molecule type" value="Genomic_DNA"/>
</dbReference>
<evidence type="ECO:0000313" key="3">
    <source>
        <dbReference type="EMBL" id="MFD2598524.1"/>
    </source>
</evidence>
<organism evidence="3 4">
    <name type="scientific">Sphingobacterium corticis</name>
    <dbReference type="NCBI Taxonomy" id="1812823"/>
    <lineage>
        <taxon>Bacteria</taxon>
        <taxon>Pseudomonadati</taxon>
        <taxon>Bacteroidota</taxon>
        <taxon>Sphingobacteriia</taxon>
        <taxon>Sphingobacteriales</taxon>
        <taxon>Sphingobacteriaceae</taxon>
        <taxon>Sphingobacterium</taxon>
    </lineage>
</organism>
<proteinExistence type="predicted"/>
<dbReference type="PANTHER" id="PTHR42208">
    <property type="entry name" value="HEAVY METAL TRANSPORTER-RELATED"/>
    <property type="match status" value="1"/>
</dbReference>
<gene>
    <name evidence="3" type="ORF">ACFSQ3_06115</name>
</gene>
<comment type="caution">
    <text evidence="3">The sequence shown here is derived from an EMBL/GenBank/DDBJ whole genome shotgun (WGS) entry which is preliminary data.</text>
</comment>
<evidence type="ECO:0000256" key="1">
    <source>
        <dbReference type="SAM" id="Phobius"/>
    </source>
</evidence>
<protein>
    <submittedName>
        <fullName evidence="3">Sulfite exporter TauE/SafE family protein</fullName>
    </submittedName>
</protein>
<dbReference type="PANTHER" id="PTHR42208:SF1">
    <property type="entry name" value="HEAVY METAL TRANSPORTER"/>
    <property type="match status" value="1"/>
</dbReference>
<feature type="transmembrane region" description="Helical" evidence="1">
    <location>
        <begin position="119"/>
        <end position="145"/>
    </location>
</feature>
<keyword evidence="1" id="KW-1133">Transmembrane helix</keyword>
<keyword evidence="1" id="KW-0472">Membrane</keyword>
<sequence length="230" mass="25461">MGYAYFAFFMGFFGSMHCAVMCGPLMFSITSQGKSAWHTAISVCLYHVGRVVVYGLLGLLFGVLGQIGKMAGWQQAISLISGALLIGIGLFQVLGIKWNEFQKMQNRWTQPFVKSVGKWMFRPGGSLVVGMLNGLLPCGMVYMALTSAVNANGLWGSFLFMVAFGLGTWPLIFLMSAIVQITNRRIKWRFSWFLPSLYILLGVWFLLRGANLDIPFLSPILFPEGSSHCA</sequence>
<accession>A0ABW5NHB5</accession>
<feature type="transmembrane region" description="Helical" evidence="1">
    <location>
        <begin position="6"/>
        <end position="27"/>
    </location>
</feature>
<feature type="domain" description="Urease accessory protein UreH-like transmembrane" evidence="2">
    <location>
        <begin position="7"/>
        <end position="204"/>
    </location>
</feature>
<feature type="transmembrane region" description="Helical" evidence="1">
    <location>
        <begin position="157"/>
        <end position="178"/>
    </location>
</feature>
<keyword evidence="4" id="KW-1185">Reference proteome</keyword>
<name>A0ABW5NHB5_9SPHI</name>
<keyword evidence="1" id="KW-0812">Transmembrane</keyword>
<feature type="transmembrane region" description="Helical" evidence="1">
    <location>
        <begin position="39"/>
        <end position="64"/>
    </location>
</feature>
<dbReference type="Pfam" id="PF13386">
    <property type="entry name" value="DsbD_2"/>
    <property type="match status" value="1"/>
</dbReference>
<feature type="transmembrane region" description="Helical" evidence="1">
    <location>
        <begin position="190"/>
        <end position="207"/>
    </location>
</feature>